<evidence type="ECO:0000313" key="4">
    <source>
        <dbReference type="Proteomes" id="UP001295740"/>
    </source>
</evidence>
<dbReference type="Proteomes" id="UP001295740">
    <property type="component" value="Unassembled WGS sequence"/>
</dbReference>
<feature type="signal peptide" evidence="2">
    <location>
        <begin position="1"/>
        <end position="18"/>
    </location>
</feature>
<organism evidence="3 4">
    <name type="scientific">Anthostomella pinea</name>
    <dbReference type="NCBI Taxonomy" id="933095"/>
    <lineage>
        <taxon>Eukaryota</taxon>
        <taxon>Fungi</taxon>
        <taxon>Dikarya</taxon>
        <taxon>Ascomycota</taxon>
        <taxon>Pezizomycotina</taxon>
        <taxon>Sordariomycetes</taxon>
        <taxon>Xylariomycetidae</taxon>
        <taxon>Xylariales</taxon>
        <taxon>Xylariaceae</taxon>
        <taxon>Anthostomella</taxon>
    </lineage>
</organism>
<keyword evidence="4" id="KW-1185">Reference proteome</keyword>
<reference evidence="3" key="1">
    <citation type="submission" date="2023-10" db="EMBL/GenBank/DDBJ databases">
        <authorList>
            <person name="Hackl T."/>
        </authorList>
    </citation>
    <scope>NUCLEOTIDE SEQUENCE</scope>
</reference>
<sequence length="95" mass="9582">MLSSTSIIASFLAATAAGFVIPTTNTSSAVPTPLSHGPHGPHGPGHHSDTEEHGCFFAGSCCEKGSQPAVVIKPAEGHAAVVVGNYSETTNVNVK</sequence>
<accession>A0AAI8V411</accession>
<evidence type="ECO:0000256" key="1">
    <source>
        <dbReference type="SAM" id="MobiDB-lite"/>
    </source>
</evidence>
<feature type="region of interest" description="Disordered" evidence="1">
    <location>
        <begin position="29"/>
        <end position="51"/>
    </location>
</feature>
<dbReference type="AlphaFoldDB" id="A0AAI8V411"/>
<evidence type="ECO:0000313" key="3">
    <source>
        <dbReference type="EMBL" id="CAJ2500513.1"/>
    </source>
</evidence>
<gene>
    <name evidence="3" type="ORF">KHLLAP_LOCUS981</name>
</gene>
<dbReference type="EMBL" id="CAUWAG010000003">
    <property type="protein sequence ID" value="CAJ2500513.1"/>
    <property type="molecule type" value="Genomic_DNA"/>
</dbReference>
<protein>
    <submittedName>
        <fullName evidence="3">Uu.00g033660.m01.CDS01</fullName>
    </submittedName>
</protein>
<proteinExistence type="predicted"/>
<name>A0AAI8V411_9PEZI</name>
<evidence type="ECO:0000256" key="2">
    <source>
        <dbReference type="SAM" id="SignalP"/>
    </source>
</evidence>
<feature type="chain" id="PRO_5042601517" evidence="2">
    <location>
        <begin position="19"/>
        <end position="95"/>
    </location>
</feature>
<comment type="caution">
    <text evidence="3">The sequence shown here is derived from an EMBL/GenBank/DDBJ whole genome shotgun (WGS) entry which is preliminary data.</text>
</comment>
<keyword evidence="2" id="KW-0732">Signal</keyword>